<proteinExistence type="predicted"/>
<feature type="region of interest" description="Disordered" evidence="1">
    <location>
        <begin position="1"/>
        <end position="141"/>
    </location>
</feature>
<name>C1N714_MICPC</name>
<dbReference type="AlphaFoldDB" id="C1N714"/>
<protein>
    <submittedName>
        <fullName evidence="2">Predicted protein</fullName>
    </submittedName>
</protein>
<feature type="compositionally biased region" description="Low complexity" evidence="1">
    <location>
        <begin position="11"/>
        <end position="32"/>
    </location>
</feature>
<dbReference type="Proteomes" id="UP000001876">
    <property type="component" value="Unassembled WGS sequence"/>
</dbReference>
<dbReference type="OMA" id="NGTRDEC"/>
<accession>C1N714</accession>
<gene>
    <name evidence="2" type="ORF">MICPUCDRAFT_53517</name>
</gene>
<dbReference type="OrthoDB" id="10611494at2759"/>
<feature type="compositionally biased region" description="Basic and acidic residues" evidence="1">
    <location>
        <begin position="1"/>
        <end position="10"/>
    </location>
</feature>
<feature type="compositionally biased region" description="Low complexity" evidence="1">
    <location>
        <begin position="55"/>
        <end position="67"/>
    </location>
</feature>
<reference evidence="2 3" key="1">
    <citation type="journal article" date="2009" name="Science">
        <title>Green evolution and dynamic adaptations revealed by genomes of the marine picoeukaryotes Micromonas.</title>
        <authorList>
            <person name="Worden A.Z."/>
            <person name="Lee J.H."/>
            <person name="Mock T."/>
            <person name="Rouze P."/>
            <person name="Simmons M.P."/>
            <person name="Aerts A.L."/>
            <person name="Allen A.E."/>
            <person name="Cuvelier M.L."/>
            <person name="Derelle E."/>
            <person name="Everett M.V."/>
            <person name="Foulon E."/>
            <person name="Grimwood J."/>
            <person name="Gundlach H."/>
            <person name="Henrissat B."/>
            <person name="Napoli C."/>
            <person name="McDonald S.M."/>
            <person name="Parker M.S."/>
            <person name="Rombauts S."/>
            <person name="Salamov A."/>
            <person name="Von Dassow P."/>
            <person name="Badger J.H."/>
            <person name="Coutinho P.M."/>
            <person name="Demir E."/>
            <person name="Dubchak I."/>
            <person name="Gentemann C."/>
            <person name="Eikrem W."/>
            <person name="Gready J.E."/>
            <person name="John U."/>
            <person name="Lanier W."/>
            <person name="Lindquist E.A."/>
            <person name="Lucas S."/>
            <person name="Mayer K.F."/>
            <person name="Moreau H."/>
            <person name="Not F."/>
            <person name="Otillar R."/>
            <person name="Panaud O."/>
            <person name="Pangilinan J."/>
            <person name="Paulsen I."/>
            <person name="Piegu B."/>
            <person name="Poliakov A."/>
            <person name="Robbens S."/>
            <person name="Schmutz J."/>
            <person name="Toulza E."/>
            <person name="Wyss T."/>
            <person name="Zelensky A."/>
            <person name="Zhou K."/>
            <person name="Armbrust E.V."/>
            <person name="Bhattacharya D."/>
            <person name="Goodenough U.W."/>
            <person name="Van de Peer Y."/>
            <person name="Grigoriev I.V."/>
        </authorList>
    </citation>
    <scope>NUCLEOTIDE SEQUENCE [LARGE SCALE GENOMIC DNA]</scope>
    <source>
        <strain evidence="2 3">CCMP1545</strain>
    </source>
</reference>
<dbReference type="EMBL" id="GG663749">
    <property type="protein sequence ID" value="EEH52023.1"/>
    <property type="molecule type" value="Genomic_DNA"/>
</dbReference>
<keyword evidence="3" id="KW-1185">Reference proteome</keyword>
<evidence type="ECO:0000256" key="1">
    <source>
        <dbReference type="SAM" id="MobiDB-lite"/>
    </source>
</evidence>
<dbReference type="RefSeq" id="XP_003063650.1">
    <property type="nucleotide sequence ID" value="XM_003063604.1"/>
</dbReference>
<organism evidence="3">
    <name type="scientific">Micromonas pusilla (strain CCMP1545)</name>
    <name type="common">Picoplanktonic green alga</name>
    <dbReference type="NCBI Taxonomy" id="564608"/>
    <lineage>
        <taxon>Eukaryota</taxon>
        <taxon>Viridiplantae</taxon>
        <taxon>Chlorophyta</taxon>
        <taxon>Mamiellophyceae</taxon>
        <taxon>Mamiellales</taxon>
        <taxon>Mamiellaceae</taxon>
        <taxon>Micromonas</taxon>
    </lineage>
</organism>
<sequence length="456" mass="45758">MLKRVAREDAASMGGAAAGAAGASIASAPAMGVPRRSYLTSRATGDESRHPRGVPPSAAAPGRSSAPNAPPPAITSSETFPELGRGARTRAGGEYSTAERSANARSRHQLERDERGGGGGGGGGGRKPNGGRQAPGTTRGVEGARAFASNAPEARPSAASDSTSGDLPGYVFMCSNGTRDECLSKKLFGLPHGKLRSSCSTARRAAAAAAAAAETAAARRTGFRRSSPRACTGSATTSGARRGRRRTIRWSGSWTRSARSRGGDSGAAAAGTFSSKGALANAYSDGAEARKTSEEVAAFYMSQIEKERAERVSAAAAAAAAGGPGSAAAASSSSLPSGWEERARVRDAEAKAYGVAAPPGQTASGGGGTGFNPPSLASPVFGADRHARAATASGMIDLEDGTSTGAASCLLSVATHALEQLARTLRATPTAFADEERAAFAAAVKRSMDAVARCRA</sequence>
<evidence type="ECO:0000313" key="3">
    <source>
        <dbReference type="Proteomes" id="UP000001876"/>
    </source>
</evidence>
<feature type="compositionally biased region" description="Low complexity" evidence="1">
    <location>
        <begin position="321"/>
        <end position="338"/>
    </location>
</feature>
<feature type="region of interest" description="Disordered" evidence="1">
    <location>
        <begin position="219"/>
        <end position="248"/>
    </location>
</feature>
<feature type="compositionally biased region" description="Gly residues" evidence="1">
    <location>
        <begin position="117"/>
        <end position="128"/>
    </location>
</feature>
<evidence type="ECO:0000313" key="2">
    <source>
        <dbReference type="EMBL" id="EEH52023.1"/>
    </source>
</evidence>
<feature type="region of interest" description="Disordered" evidence="1">
    <location>
        <begin position="321"/>
        <end position="343"/>
    </location>
</feature>
<feature type="region of interest" description="Disordered" evidence="1">
    <location>
        <begin position="356"/>
        <end position="379"/>
    </location>
</feature>
<dbReference type="KEGG" id="mpp:MICPUCDRAFT_53517"/>
<dbReference type="GeneID" id="9689091"/>